<feature type="region of interest" description="Disordered" evidence="1">
    <location>
        <begin position="233"/>
        <end position="268"/>
    </location>
</feature>
<dbReference type="SMART" id="SM00580">
    <property type="entry name" value="PUG"/>
    <property type="match status" value="1"/>
</dbReference>
<reference evidence="4" key="1">
    <citation type="submission" date="2014-04" db="EMBL/GenBank/DDBJ databases">
        <title>Evolutionary Origins and Diversification of the Mycorrhizal Mutualists.</title>
        <authorList>
            <consortium name="DOE Joint Genome Institute"/>
            <consortium name="Mycorrhizal Genomics Consortium"/>
            <person name="Kohler A."/>
            <person name="Kuo A."/>
            <person name="Nagy L.G."/>
            <person name="Floudas D."/>
            <person name="Copeland A."/>
            <person name="Barry K.W."/>
            <person name="Cichocki N."/>
            <person name="Veneault-Fourrey C."/>
            <person name="LaButti K."/>
            <person name="Lindquist E.A."/>
            <person name="Lipzen A."/>
            <person name="Lundell T."/>
            <person name="Morin E."/>
            <person name="Murat C."/>
            <person name="Riley R."/>
            <person name="Ohm R."/>
            <person name="Sun H."/>
            <person name="Tunlid A."/>
            <person name="Henrissat B."/>
            <person name="Grigoriev I.V."/>
            <person name="Hibbett D.S."/>
            <person name="Martin F."/>
        </authorList>
    </citation>
    <scope>NUCLEOTIDE SEQUENCE [LARGE SCALE GENOMIC DNA]</scope>
    <source>
        <strain evidence="4">FD-334 SS-4</strain>
    </source>
</reference>
<evidence type="ECO:0000259" key="2">
    <source>
        <dbReference type="Pfam" id="PF09409"/>
    </source>
</evidence>
<name>A0A0D2PHB5_HYPSF</name>
<dbReference type="SUPFAM" id="SSF143503">
    <property type="entry name" value="PUG domain-like"/>
    <property type="match status" value="1"/>
</dbReference>
<dbReference type="Gene3D" id="1.20.58.2190">
    <property type="match status" value="1"/>
</dbReference>
<evidence type="ECO:0000313" key="3">
    <source>
        <dbReference type="EMBL" id="KJA30244.1"/>
    </source>
</evidence>
<feature type="domain" description="PUB" evidence="2">
    <location>
        <begin position="66"/>
        <end position="140"/>
    </location>
</feature>
<accession>A0A0D2PHB5</accession>
<evidence type="ECO:0000313" key="4">
    <source>
        <dbReference type="Proteomes" id="UP000054270"/>
    </source>
</evidence>
<dbReference type="Pfam" id="PF09409">
    <property type="entry name" value="PUB"/>
    <property type="match status" value="1"/>
</dbReference>
<evidence type="ECO:0000256" key="1">
    <source>
        <dbReference type="SAM" id="MobiDB-lite"/>
    </source>
</evidence>
<feature type="compositionally biased region" description="Acidic residues" evidence="1">
    <location>
        <begin position="245"/>
        <end position="261"/>
    </location>
</feature>
<dbReference type="EMBL" id="KN817518">
    <property type="protein sequence ID" value="KJA30244.1"/>
    <property type="molecule type" value="Genomic_DNA"/>
</dbReference>
<organism evidence="3 4">
    <name type="scientific">Hypholoma sublateritium (strain FD-334 SS-4)</name>
    <dbReference type="NCBI Taxonomy" id="945553"/>
    <lineage>
        <taxon>Eukaryota</taxon>
        <taxon>Fungi</taxon>
        <taxon>Dikarya</taxon>
        <taxon>Basidiomycota</taxon>
        <taxon>Agaricomycotina</taxon>
        <taxon>Agaricomycetes</taxon>
        <taxon>Agaricomycetidae</taxon>
        <taxon>Agaricales</taxon>
        <taxon>Agaricineae</taxon>
        <taxon>Strophariaceae</taxon>
        <taxon>Hypholoma</taxon>
    </lineage>
</organism>
<dbReference type="Proteomes" id="UP000054270">
    <property type="component" value="Unassembled WGS sequence"/>
</dbReference>
<dbReference type="CDD" id="cd09212">
    <property type="entry name" value="PUB"/>
    <property type="match status" value="1"/>
</dbReference>
<dbReference type="InterPro" id="IPR036339">
    <property type="entry name" value="PUB-like_dom_sf"/>
</dbReference>
<dbReference type="STRING" id="945553.A0A0D2PHB5"/>
<proteinExistence type="predicted"/>
<dbReference type="OrthoDB" id="49605at2759"/>
<sequence length="268" mass="30174">MSNASSPAIPPGSAAISAEALAAAAERRTRDTAPQLTAAQLAVERERRQRFRRLLDPGIIRPNTRQQAMSSLKTLLTISENILREPDNEKYQQFKPTNTMIKRELVDRKGALEYAIELGFKPEVINFQPYYTFHRRHFEDLQIGSIILKEYLAIENEKEERIALAKKNEKAAHDAIAEKVKLAFMDDRKAKLVRDQIEREQRVGRAEAAARRATIEAEKAARLAALAAEVDMPGSGHTISGAGDLPEEEMVHEDIDEEPEDPLEHKNC</sequence>
<protein>
    <recommendedName>
        <fullName evidence="2">PUB domain-containing protein</fullName>
    </recommendedName>
</protein>
<dbReference type="AlphaFoldDB" id="A0A0D2PHB5"/>
<dbReference type="OMA" id="KQAFYDD"/>
<keyword evidence="4" id="KW-1185">Reference proteome</keyword>
<dbReference type="InterPro" id="IPR018997">
    <property type="entry name" value="PUB_domain"/>
</dbReference>
<gene>
    <name evidence="3" type="ORF">HYPSUDRAFT_32386</name>
</gene>